<accession>A0A501W3X8</accession>
<dbReference type="Proteomes" id="UP000316727">
    <property type="component" value="Unassembled WGS sequence"/>
</dbReference>
<evidence type="ECO:0000313" key="3">
    <source>
        <dbReference type="Proteomes" id="UP000316727"/>
    </source>
</evidence>
<proteinExistence type="predicted"/>
<keyword evidence="3" id="KW-1185">Reference proteome</keyword>
<organism evidence="2 3">
    <name type="scientific">Pontibacter mangrovi</name>
    <dbReference type="NCBI Taxonomy" id="2589816"/>
    <lineage>
        <taxon>Bacteria</taxon>
        <taxon>Pseudomonadati</taxon>
        <taxon>Bacteroidota</taxon>
        <taxon>Cytophagia</taxon>
        <taxon>Cytophagales</taxon>
        <taxon>Hymenobacteraceae</taxon>
        <taxon>Pontibacter</taxon>
    </lineage>
</organism>
<evidence type="ECO:0000313" key="2">
    <source>
        <dbReference type="EMBL" id="TPE44299.1"/>
    </source>
</evidence>
<feature type="transmembrane region" description="Helical" evidence="1">
    <location>
        <begin position="35"/>
        <end position="59"/>
    </location>
</feature>
<comment type="caution">
    <text evidence="2">The sequence shown here is derived from an EMBL/GenBank/DDBJ whole genome shotgun (WGS) entry which is preliminary data.</text>
</comment>
<evidence type="ECO:0000256" key="1">
    <source>
        <dbReference type="SAM" id="Phobius"/>
    </source>
</evidence>
<sequence>MRQHEFSYLVLILSLYGGLLITLASVFLVEDFKPLVFLLRFSTFWLGSFVLAVFVFLYYTRQRMYTLPKVERSRVLRFSTYLVSFGTGLALLVASSLLLLYHT</sequence>
<keyword evidence="1" id="KW-1133">Transmembrane helix</keyword>
<feature type="transmembrane region" description="Helical" evidence="1">
    <location>
        <begin position="80"/>
        <end position="101"/>
    </location>
</feature>
<keyword evidence="1" id="KW-0472">Membrane</keyword>
<reference evidence="2 3" key="1">
    <citation type="submission" date="2019-06" db="EMBL/GenBank/DDBJ databases">
        <title>A novel bacterium of genus Pontibacter, isolated from marine sediment.</title>
        <authorList>
            <person name="Huang H."/>
            <person name="Mo K."/>
            <person name="Hu Y."/>
        </authorList>
    </citation>
    <scope>NUCLEOTIDE SEQUENCE [LARGE SCALE GENOMIC DNA]</scope>
    <source>
        <strain evidence="2 3">HB172049</strain>
    </source>
</reference>
<feature type="transmembrane region" description="Helical" evidence="1">
    <location>
        <begin position="7"/>
        <end position="29"/>
    </location>
</feature>
<dbReference type="RefSeq" id="WP_140621191.1">
    <property type="nucleotide sequence ID" value="NZ_VFRQ01000004.1"/>
</dbReference>
<protein>
    <submittedName>
        <fullName evidence="2">Uncharacterized protein</fullName>
    </submittedName>
</protein>
<keyword evidence="1" id="KW-0812">Transmembrane</keyword>
<dbReference type="AlphaFoldDB" id="A0A501W3X8"/>
<gene>
    <name evidence="2" type="ORF">FJM65_09100</name>
</gene>
<dbReference type="OrthoDB" id="854120at2"/>
<name>A0A501W3X8_9BACT</name>
<dbReference type="EMBL" id="VFRQ01000004">
    <property type="protein sequence ID" value="TPE44299.1"/>
    <property type="molecule type" value="Genomic_DNA"/>
</dbReference>